<proteinExistence type="predicted"/>
<dbReference type="InterPro" id="IPR024060">
    <property type="entry name" value="Ureidoglycolate_lyase_dom_sf"/>
</dbReference>
<evidence type="ECO:0000313" key="1">
    <source>
        <dbReference type="EMBL" id="MCU6696435.1"/>
    </source>
</evidence>
<protein>
    <recommendedName>
        <fullName evidence="3">Ureidoglycolate hydrolase</fullName>
    </recommendedName>
</protein>
<reference evidence="1 2" key="1">
    <citation type="journal article" date="2021" name="ISME Commun">
        <title>Automated analysis of genomic sequences facilitates high-throughput and comprehensive description of bacteria.</title>
        <authorList>
            <person name="Hitch T.C.A."/>
        </authorList>
    </citation>
    <scope>NUCLEOTIDE SEQUENCE [LARGE SCALE GENOMIC DNA]</scope>
    <source>
        <strain evidence="1 2">Sanger_04</strain>
    </source>
</reference>
<keyword evidence="2" id="KW-1185">Reference proteome</keyword>
<dbReference type="EMBL" id="JAOQKC010000006">
    <property type="protein sequence ID" value="MCU6696435.1"/>
    <property type="molecule type" value="Genomic_DNA"/>
</dbReference>
<gene>
    <name evidence="1" type="ORF">OCV63_05925</name>
</gene>
<sequence>MRTIQAKPITRENFRSYGEIVDMFHPDCWGFGAGTESAFFPDALTLPMGNNNPPSVCICQVKKRENIITNYEYHDYTCEGLLPIDADIVIYAGWGFGEIGPECIEAFVVPAGTFVKLKPGVLHGTQFVVDKEQATILCELPGRTFATDFKGGSFEEKDYIKVEV</sequence>
<comment type="caution">
    <text evidence="1">The sequence shown here is derived from an EMBL/GenBank/DDBJ whole genome shotgun (WGS) entry which is preliminary data.</text>
</comment>
<dbReference type="RefSeq" id="WP_158362719.1">
    <property type="nucleotide sequence ID" value="NZ_JAOQKC010000006.1"/>
</dbReference>
<dbReference type="Proteomes" id="UP001652461">
    <property type="component" value="Unassembled WGS sequence"/>
</dbReference>
<dbReference type="SUPFAM" id="SSF51182">
    <property type="entry name" value="RmlC-like cupins"/>
    <property type="match status" value="1"/>
</dbReference>
<accession>A0ABT2RVU3</accession>
<dbReference type="Gene3D" id="2.60.120.480">
    <property type="entry name" value="Ureidoglycolate hydrolase"/>
    <property type="match status" value="1"/>
</dbReference>
<organism evidence="1 2">
    <name type="scientific">Laedolimicola ammoniilytica</name>
    <dbReference type="NCBI Taxonomy" id="2981771"/>
    <lineage>
        <taxon>Bacteria</taxon>
        <taxon>Bacillati</taxon>
        <taxon>Bacillota</taxon>
        <taxon>Clostridia</taxon>
        <taxon>Lachnospirales</taxon>
        <taxon>Lachnospiraceae</taxon>
        <taxon>Laedolimicola</taxon>
    </lineage>
</organism>
<evidence type="ECO:0008006" key="3">
    <source>
        <dbReference type="Google" id="ProtNLM"/>
    </source>
</evidence>
<evidence type="ECO:0000313" key="2">
    <source>
        <dbReference type="Proteomes" id="UP001652461"/>
    </source>
</evidence>
<dbReference type="InterPro" id="IPR011051">
    <property type="entry name" value="RmlC_Cupin_sf"/>
</dbReference>
<name>A0ABT2RVU3_9FIRM</name>